<evidence type="ECO:0000313" key="3">
    <source>
        <dbReference type="Proteomes" id="UP000481153"/>
    </source>
</evidence>
<comment type="caution">
    <text evidence="2">The sequence shown here is derived from an EMBL/GenBank/DDBJ whole genome shotgun (WGS) entry which is preliminary data.</text>
</comment>
<proteinExistence type="predicted"/>
<dbReference type="EMBL" id="VJMJ01000096">
    <property type="protein sequence ID" value="KAF0735500.1"/>
    <property type="molecule type" value="Genomic_DNA"/>
</dbReference>
<protein>
    <submittedName>
        <fullName evidence="2">Uncharacterized protein</fullName>
    </submittedName>
</protein>
<keyword evidence="3" id="KW-1185">Reference proteome</keyword>
<sequence>MARPHFFRVNCSHSELFRDSYIRCYQNNGLKIIRLQLDRKERLTSLFMARCFPHCCPHMEYRGCGASLSLQIDVIKSTEFGKLHAFGRFEVVAEPAIAEGELVDWTIFSSDLRSKKNAFGMWLQGHRQVDEPRAAVFHFNKSRTDGWHYKWHSGSSKQKRNELHRFHVYVVRRESDTECSIVLSAYSTPFSLSSYRRAPGNKFGHDTMPSEKTQRKLSKPQQNPHDRGLAEAEKIVRLFDICSKMLIDDVPPQQWAVLEETLHCRCVSWSGLNIQPTAMQIIPDRLRNYLQKPWTVANEIALKLLWIWFDKTTFEFCQQIFKEHSECENHRAAYVDSVEVFYDTFVVKNFKNNMDALEKILKNRRSQKSTSQADNKCYEAFVCAFRESAMDLINFEPHRAALGCNGLWHLQHVSMRNLDVRPSVYNFFRSFTMFFALNLRMKNNLLFVQSKLLMFPAPWSKFHLDGKAATFHNFPNGESCGLDQAAMVGDYKAWVEFGTIQLWIYRWPKANQEKCYLLRVWIAPCALDPNILRISWMVEEAATTISNFNALQAEDRMKVWDDMEHTLVLQADTVYSRVDSTNLAVSV</sequence>
<accession>A0A6G0X699</accession>
<dbReference type="VEuPathDB" id="FungiDB:AeMF1_011259"/>
<feature type="region of interest" description="Disordered" evidence="1">
    <location>
        <begin position="201"/>
        <end position="227"/>
    </location>
</feature>
<evidence type="ECO:0000313" key="2">
    <source>
        <dbReference type="EMBL" id="KAF0735500.1"/>
    </source>
</evidence>
<dbReference type="AlphaFoldDB" id="A0A6G0X699"/>
<feature type="compositionally biased region" description="Basic and acidic residues" evidence="1">
    <location>
        <begin position="203"/>
        <end position="214"/>
    </location>
</feature>
<organism evidence="2 3">
    <name type="scientific">Aphanomyces euteiches</name>
    <dbReference type="NCBI Taxonomy" id="100861"/>
    <lineage>
        <taxon>Eukaryota</taxon>
        <taxon>Sar</taxon>
        <taxon>Stramenopiles</taxon>
        <taxon>Oomycota</taxon>
        <taxon>Saprolegniomycetes</taxon>
        <taxon>Saprolegniales</taxon>
        <taxon>Verrucalvaceae</taxon>
        <taxon>Aphanomyces</taxon>
    </lineage>
</organism>
<gene>
    <name evidence="2" type="ORF">Ae201684_008067</name>
</gene>
<name>A0A6G0X699_9STRA</name>
<reference evidence="2 3" key="1">
    <citation type="submission" date="2019-07" db="EMBL/GenBank/DDBJ databases">
        <title>Genomics analysis of Aphanomyces spp. identifies a new class of oomycete effector associated with host adaptation.</title>
        <authorList>
            <person name="Gaulin E."/>
        </authorList>
    </citation>
    <scope>NUCLEOTIDE SEQUENCE [LARGE SCALE GENOMIC DNA]</scope>
    <source>
        <strain evidence="2 3">ATCC 201684</strain>
    </source>
</reference>
<dbReference type="Proteomes" id="UP000481153">
    <property type="component" value="Unassembled WGS sequence"/>
</dbReference>
<evidence type="ECO:0000256" key="1">
    <source>
        <dbReference type="SAM" id="MobiDB-lite"/>
    </source>
</evidence>